<keyword evidence="2" id="KW-1185">Reference proteome</keyword>
<evidence type="ECO:0000313" key="2">
    <source>
        <dbReference type="Proteomes" id="UP001279734"/>
    </source>
</evidence>
<dbReference type="AlphaFoldDB" id="A0AAD3XLJ0"/>
<dbReference type="Proteomes" id="UP001279734">
    <property type="component" value="Unassembled WGS sequence"/>
</dbReference>
<dbReference type="EMBL" id="BSYO01000008">
    <property type="protein sequence ID" value="GMH09132.1"/>
    <property type="molecule type" value="Genomic_DNA"/>
</dbReference>
<evidence type="ECO:0000313" key="1">
    <source>
        <dbReference type="EMBL" id="GMH09132.1"/>
    </source>
</evidence>
<organism evidence="1 2">
    <name type="scientific">Nepenthes gracilis</name>
    <name type="common">Slender pitcher plant</name>
    <dbReference type="NCBI Taxonomy" id="150966"/>
    <lineage>
        <taxon>Eukaryota</taxon>
        <taxon>Viridiplantae</taxon>
        <taxon>Streptophyta</taxon>
        <taxon>Embryophyta</taxon>
        <taxon>Tracheophyta</taxon>
        <taxon>Spermatophyta</taxon>
        <taxon>Magnoliopsida</taxon>
        <taxon>eudicotyledons</taxon>
        <taxon>Gunneridae</taxon>
        <taxon>Pentapetalae</taxon>
        <taxon>Caryophyllales</taxon>
        <taxon>Nepenthaceae</taxon>
        <taxon>Nepenthes</taxon>
    </lineage>
</organism>
<name>A0AAD3XLJ0_NEPGR</name>
<comment type="caution">
    <text evidence="1">The sequence shown here is derived from an EMBL/GenBank/DDBJ whole genome shotgun (WGS) entry which is preliminary data.</text>
</comment>
<gene>
    <name evidence="1" type="ORF">Nepgr_010972</name>
</gene>
<proteinExistence type="predicted"/>
<reference evidence="1" key="1">
    <citation type="submission" date="2023-05" db="EMBL/GenBank/DDBJ databases">
        <title>Nepenthes gracilis genome sequencing.</title>
        <authorList>
            <person name="Fukushima K."/>
        </authorList>
    </citation>
    <scope>NUCLEOTIDE SEQUENCE</scope>
    <source>
        <strain evidence="1">SING2019-196</strain>
    </source>
</reference>
<sequence>MVLPCHLERGDGQCGMLGRPMDHRYGDLTSFVIVVAVPSPFSLPSLAPFFFCLALFKSPAKPYRFPCHGCLIDPCSNTDGRYDHSCRPLCSCFLLLSPLPHGWRLSSSSRVRCEHHSGSSLLRFANEVDMMKIFEFAPWPLVGQPVFPHSLKISPTELMGGVGFARVCVKINAFATLLDLFTLFTVPVHVLEKKLALKFLFHIQVNPLDMINVGYLATLIPTAISLNSSTVSKHSDTAPSLKSNCPSPVDFPGGLHIVLNTSLIWLKAVKTNIHRLSSSSRDISLVASKAKAYHGRCHPELQANPWNVGIWDDEKNFRFICLNALKSKGYFFKQKALLKANVSWLS</sequence>
<accession>A0AAD3XLJ0</accession>
<protein>
    <submittedName>
        <fullName evidence="1">Uncharacterized protein</fullName>
    </submittedName>
</protein>